<sequence>MLFPLKILSAIQQMQKNYRKDIDSLPAGEIQDISARERAFSGASRKHRMPLVVSGSRNIPASERRQSCRRSPGSGRETVSGSMTLEAACVLPWFLFAMLAIMQFFKVITVSSAVLAGMQDTAKDMAAYAYIRELGVSAGEGVAADLLTGGISAAYAKNSIERKASFSGDDGTLHLWKSSFMKDDIIDLAVTYSVKNTYTPMPVPALKSALRARVRAWTGRDGNGSSDADSSGEETEEETVIVTATGNVYHKDENCTHIKLSIKSVSRDEVRSLRNKSGARYTACERCSGSGANVFITDYGTSYHSSLSCSGLKRTLMHVPLSELEGWRACSKCGGS</sequence>
<reference evidence="2" key="1">
    <citation type="submission" date="2009-07" db="EMBL/GenBank/DDBJ databases">
        <authorList>
            <person name="Weinstock G."/>
            <person name="Sodergren E."/>
            <person name="Clifton S."/>
            <person name="Fulton L."/>
            <person name="Fulton B."/>
            <person name="Courtney L."/>
            <person name="Fronick C."/>
            <person name="Harrison M."/>
            <person name="Strong C."/>
            <person name="Farmer C."/>
            <person name="Delahaunty K."/>
            <person name="Markovic C."/>
            <person name="Hall O."/>
            <person name="Minx P."/>
            <person name="Tomlinson C."/>
            <person name="Mitreva M."/>
            <person name="Nelson J."/>
            <person name="Hou S."/>
            <person name="Wollam A."/>
            <person name="Pepin K.H."/>
            <person name="Johnson M."/>
            <person name="Bhonagiri V."/>
            <person name="Nash W.E."/>
            <person name="Warren W."/>
            <person name="Chinwalla A."/>
            <person name="Mardis E.R."/>
            <person name="Wilson R.K."/>
        </authorList>
    </citation>
    <scope>NUCLEOTIDE SEQUENCE [LARGE SCALE GENOMIC DNA]</scope>
    <source>
        <strain evidence="2">DSM 14469</strain>
    </source>
</reference>
<feature type="region of interest" description="Disordered" evidence="1">
    <location>
        <begin position="59"/>
        <end position="78"/>
    </location>
</feature>
<protein>
    <recommendedName>
        <fullName evidence="4">TadE-like protein</fullName>
    </recommendedName>
</protein>
<organism evidence="2 3">
    <name type="scientific">Marvinbryantia formatexigens DSM 14469</name>
    <dbReference type="NCBI Taxonomy" id="478749"/>
    <lineage>
        <taxon>Bacteria</taxon>
        <taxon>Bacillati</taxon>
        <taxon>Bacillota</taxon>
        <taxon>Clostridia</taxon>
        <taxon>Lachnospirales</taxon>
        <taxon>Lachnospiraceae</taxon>
        <taxon>Marvinbryantia</taxon>
    </lineage>
</organism>
<proteinExistence type="predicted"/>
<evidence type="ECO:0000313" key="2">
    <source>
        <dbReference type="EMBL" id="EET60676.1"/>
    </source>
</evidence>
<dbReference type="EMBL" id="ACCL02000009">
    <property type="protein sequence ID" value="EET60676.1"/>
    <property type="molecule type" value="Genomic_DNA"/>
</dbReference>
<dbReference type="AlphaFoldDB" id="C6LET7"/>
<dbReference type="Proteomes" id="UP000005561">
    <property type="component" value="Unassembled WGS sequence"/>
</dbReference>
<gene>
    <name evidence="2" type="ORF">BRYFOR_07138</name>
</gene>
<dbReference type="eggNOG" id="COG4961">
    <property type="taxonomic scope" value="Bacteria"/>
</dbReference>
<dbReference type="STRING" id="168384.SAMN05660368_02432"/>
<keyword evidence="3" id="KW-1185">Reference proteome</keyword>
<name>C6LET7_9FIRM</name>
<accession>C6LET7</accession>
<evidence type="ECO:0000256" key="1">
    <source>
        <dbReference type="SAM" id="MobiDB-lite"/>
    </source>
</evidence>
<evidence type="ECO:0008006" key="4">
    <source>
        <dbReference type="Google" id="ProtNLM"/>
    </source>
</evidence>
<evidence type="ECO:0000313" key="3">
    <source>
        <dbReference type="Proteomes" id="UP000005561"/>
    </source>
</evidence>
<comment type="caution">
    <text evidence="2">The sequence shown here is derived from an EMBL/GenBank/DDBJ whole genome shotgun (WGS) entry which is preliminary data.</text>
</comment>